<evidence type="ECO:0000256" key="1">
    <source>
        <dbReference type="SAM" id="SignalP"/>
    </source>
</evidence>
<dbReference type="Proteomes" id="UP000694660">
    <property type="component" value="Unassembled WGS sequence"/>
</dbReference>
<evidence type="ECO:0000313" key="3">
    <source>
        <dbReference type="Proteomes" id="UP000694660"/>
    </source>
</evidence>
<feature type="signal peptide" evidence="1">
    <location>
        <begin position="1"/>
        <end position="41"/>
    </location>
</feature>
<comment type="caution">
    <text evidence="2">The sequence shown here is derived from an EMBL/GenBank/DDBJ whole genome shotgun (WGS) entry which is preliminary data.</text>
</comment>
<reference evidence="3" key="1">
    <citation type="journal article" date="2022" name="ISME J.">
        <title>Genetic and phylogenetic analysis of dissimilatory iodate-reducing bacteria identifies potential niches across the world's oceans.</title>
        <authorList>
            <person name="Reyes-Umana V."/>
            <person name="Henning Z."/>
            <person name="Lee K."/>
            <person name="Barnum T.P."/>
            <person name="Coates J.D."/>
        </authorList>
    </citation>
    <scope>NUCLEOTIDE SEQUENCE [LARGE SCALE GENOMIC DNA]</scope>
    <source>
        <strain evidence="3">IR12</strain>
    </source>
</reference>
<sequence length="476" mass="52668">MPLGAPLVLRGGAVGACRRTAHLAHLALAMALSFAGSAVHAADAASLGGPLTPVGGERAANADGNIPAWSGENPVLPGWDAKKLRGEFWKYKGEKPKFSIDASNVDQHAERLSPGQIALIKQVQGYRADVYPTHRSCGVPDFVAENTKKNVGFAKIAEDGWTLKEAMLPGTPFPIPSSGIEAIWNQKMRYRGLSATWPNATANVSPRRGGDEWITAGYDETMFWPWAAEGATKLSETNSIYSHVYFTFLSPVALAGQAASITDYVNQPGTESYLYFPGQRRVRRLPSYAYDSPTLGFENQYALDETQVFMGAPDRFDWKLVGKKEIYVPYNSFGAYDFKAKADEVLLRDFIAPSHRRYELHRVWVVEGTVKDGVRHTSPKRVLYLDEDSWNAVLAEDYDAQGNLWKVREGYLIPVFETGSCDVAAFSQYNLPEGRYLIDFHTIGTGVGPQWTVEATGPRHRGSFYRAENLRAISDR</sequence>
<feature type="chain" id="PRO_5036681358" evidence="1">
    <location>
        <begin position="42"/>
        <end position="476"/>
    </location>
</feature>
<dbReference type="EMBL" id="JAEKFT010000010">
    <property type="protein sequence ID" value="MBT0961620.1"/>
    <property type="molecule type" value="Genomic_DNA"/>
</dbReference>
<gene>
    <name evidence="2" type="ORF">I8J34_10605</name>
</gene>
<keyword evidence="3" id="KW-1185">Reference proteome</keyword>
<organism evidence="2 3">
    <name type="scientific">Denitromonas iodatirespirans</name>
    <dbReference type="NCBI Taxonomy" id="2795389"/>
    <lineage>
        <taxon>Bacteria</taxon>
        <taxon>Pseudomonadati</taxon>
        <taxon>Pseudomonadota</taxon>
        <taxon>Betaproteobacteria</taxon>
        <taxon>Rhodocyclales</taxon>
        <taxon>Zoogloeaceae</taxon>
        <taxon>Denitromonas</taxon>
    </lineage>
</organism>
<dbReference type="Gene3D" id="2.50.20.10">
    <property type="entry name" value="Lipoprotein localisation LolA/LolB/LppX"/>
    <property type="match status" value="1"/>
</dbReference>
<protein>
    <submittedName>
        <fullName evidence="2">DUF1329 domain-containing protein</fullName>
    </submittedName>
</protein>
<proteinExistence type="predicted"/>
<evidence type="ECO:0000313" key="2">
    <source>
        <dbReference type="EMBL" id="MBT0961620.1"/>
    </source>
</evidence>
<dbReference type="InterPro" id="IPR010752">
    <property type="entry name" value="DUF1329"/>
</dbReference>
<dbReference type="AlphaFoldDB" id="A0A944D7R1"/>
<keyword evidence="1" id="KW-0732">Signal</keyword>
<dbReference type="CDD" id="cd16329">
    <property type="entry name" value="LolA_like"/>
    <property type="match status" value="1"/>
</dbReference>
<dbReference type="Pfam" id="PF07044">
    <property type="entry name" value="DUF1329"/>
    <property type="match status" value="1"/>
</dbReference>
<accession>A0A944D7R1</accession>
<name>A0A944D7R1_DENI1</name>